<keyword evidence="2" id="KW-1185">Reference proteome</keyword>
<protein>
    <submittedName>
        <fullName evidence="1">Uncharacterized protein</fullName>
    </submittedName>
</protein>
<evidence type="ECO:0000313" key="2">
    <source>
        <dbReference type="Proteomes" id="UP000791440"/>
    </source>
</evidence>
<comment type="caution">
    <text evidence="1">The sequence shown here is derived from an EMBL/GenBank/DDBJ whole genome shotgun (WGS) entry which is preliminary data.</text>
</comment>
<proteinExistence type="predicted"/>
<gene>
    <name evidence="1" type="ORF">O3G_MSEX010213</name>
</gene>
<dbReference type="Proteomes" id="UP000791440">
    <property type="component" value="Unassembled WGS sequence"/>
</dbReference>
<dbReference type="EMBL" id="JH668542">
    <property type="protein sequence ID" value="KAG6457275.1"/>
    <property type="molecule type" value="Genomic_DNA"/>
</dbReference>
<reference evidence="1" key="2">
    <citation type="submission" date="2020-12" db="EMBL/GenBank/DDBJ databases">
        <authorList>
            <person name="Kanost M."/>
        </authorList>
    </citation>
    <scope>NUCLEOTIDE SEQUENCE</scope>
</reference>
<organism evidence="1 2">
    <name type="scientific">Manduca sexta</name>
    <name type="common">Tobacco hawkmoth</name>
    <name type="synonym">Tobacco hornworm</name>
    <dbReference type="NCBI Taxonomy" id="7130"/>
    <lineage>
        <taxon>Eukaryota</taxon>
        <taxon>Metazoa</taxon>
        <taxon>Ecdysozoa</taxon>
        <taxon>Arthropoda</taxon>
        <taxon>Hexapoda</taxon>
        <taxon>Insecta</taxon>
        <taxon>Pterygota</taxon>
        <taxon>Neoptera</taxon>
        <taxon>Endopterygota</taxon>
        <taxon>Lepidoptera</taxon>
        <taxon>Glossata</taxon>
        <taxon>Ditrysia</taxon>
        <taxon>Bombycoidea</taxon>
        <taxon>Sphingidae</taxon>
        <taxon>Sphinginae</taxon>
        <taxon>Sphingini</taxon>
        <taxon>Manduca</taxon>
    </lineage>
</organism>
<reference evidence="1" key="1">
    <citation type="journal article" date="2016" name="Insect Biochem. Mol. Biol.">
        <title>Multifaceted biological insights from a draft genome sequence of the tobacco hornworm moth, Manduca sexta.</title>
        <authorList>
            <person name="Kanost M.R."/>
            <person name="Arrese E.L."/>
            <person name="Cao X."/>
            <person name="Chen Y.R."/>
            <person name="Chellapilla S."/>
            <person name="Goldsmith M.R."/>
            <person name="Grosse-Wilde E."/>
            <person name="Heckel D.G."/>
            <person name="Herndon N."/>
            <person name="Jiang H."/>
            <person name="Papanicolaou A."/>
            <person name="Qu J."/>
            <person name="Soulages J.L."/>
            <person name="Vogel H."/>
            <person name="Walters J."/>
            <person name="Waterhouse R.M."/>
            <person name="Ahn S.J."/>
            <person name="Almeida F.C."/>
            <person name="An C."/>
            <person name="Aqrawi P."/>
            <person name="Bretschneider A."/>
            <person name="Bryant W.B."/>
            <person name="Bucks S."/>
            <person name="Chao H."/>
            <person name="Chevignon G."/>
            <person name="Christen J.M."/>
            <person name="Clarke D.F."/>
            <person name="Dittmer N.T."/>
            <person name="Ferguson L.C.F."/>
            <person name="Garavelou S."/>
            <person name="Gordon K.H.J."/>
            <person name="Gunaratna R.T."/>
            <person name="Han Y."/>
            <person name="Hauser F."/>
            <person name="He Y."/>
            <person name="Heidel-Fischer H."/>
            <person name="Hirsh A."/>
            <person name="Hu Y."/>
            <person name="Jiang H."/>
            <person name="Kalra D."/>
            <person name="Klinner C."/>
            <person name="Konig C."/>
            <person name="Kovar C."/>
            <person name="Kroll A.R."/>
            <person name="Kuwar S.S."/>
            <person name="Lee S.L."/>
            <person name="Lehman R."/>
            <person name="Li K."/>
            <person name="Li Z."/>
            <person name="Liang H."/>
            <person name="Lovelace S."/>
            <person name="Lu Z."/>
            <person name="Mansfield J.H."/>
            <person name="McCulloch K.J."/>
            <person name="Mathew T."/>
            <person name="Morton B."/>
            <person name="Muzny D.M."/>
            <person name="Neunemann D."/>
            <person name="Ongeri F."/>
            <person name="Pauchet Y."/>
            <person name="Pu L.L."/>
            <person name="Pyrousis I."/>
            <person name="Rao X.J."/>
            <person name="Redding A."/>
            <person name="Roesel C."/>
            <person name="Sanchez-Gracia A."/>
            <person name="Schaack S."/>
            <person name="Shukla A."/>
            <person name="Tetreau G."/>
            <person name="Wang Y."/>
            <person name="Xiong G.H."/>
            <person name="Traut W."/>
            <person name="Walsh T.K."/>
            <person name="Worley K.C."/>
            <person name="Wu D."/>
            <person name="Wu W."/>
            <person name="Wu Y.Q."/>
            <person name="Zhang X."/>
            <person name="Zou Z."/>
            <person name="Zucker H."/>
            <person name="Briscoe A.D."/>
            <person name="Burmester T."/>
            <person name="Clem R.J."/>
            <person name="Feyereisen R."/>
            <person name="Grimmelikhuijzen C.J.P."/>
            <person name="Hamodrakas S.J."/>
            <person name="Hansson B.S."/>
            <person name="Huguet E."/>
            <person name="Jermiin L.S."/>
            <person name="Lan Q."/>
            <person name="Lehman H.K."/>
            <person name="Lorenzen M."/>
            <person name="Merzendorfer H."/>
            <person name="Michalopoulos I."/>
            <person name="Morton D.B."/>
            <person name="Muthukrishnan S."/>
            <person name="Oakeshott J.G."/>
            <person name="Palmer W."/>
            <person name="Park Y."/>
            <person name="Passarelli A.L."/>
            <person name="Rozas J."/>
            <person name="Schwartz L.M."/>
            <person name="Smith W."/>
            <person name="Southgate A."/>
            <person name="Vilcinskas A."/>
            <person name="Vogt R."/>
            <person name="Wang P."/>
            <person name="Werren J."/>
            <person name="Yu X.Q."/>
            <person name="Zhou J.J."/>
            <person name="Brown S.J."/>
            <person name="Scherer S.E."/>
            <person name="Richards S."/>
            <person name="Blissard G.W."/>
        </authorList>
    </citation>
    <scope>NUCLEOTIDE SEQUENCE</scope>
</reference>
<accession>A0A921ZGJ2</accession>
<name>A0A921ZGJ2_MANSE</name>
<evidence type="ECO:0000313" key="1">
    <source>
        <dbReference type="EMBL" id="KAG6457275.1"/>
    </source>
</evidence>
<dbReference type="EMBL" id="JH668542">
    <property type="protein sequence ID" value="KAG6457276.1"/>
    <property type="molecule type" value="Genomic_DNA"/>
</dbReference>
<sequence>MATSQNLVTLGELFHRDCEEDDEELLSKIKVIIENSLPEGWREWEVVDWSKEDLLGSKMDYKVFNKIRFAIPSIELVQAFYPEADTIGEKSYKTMKIKLLEWDIAEL</sequence>
<dbReference type="AlphaFoldDB" id="A0A921ZGJ2"/>